<keyword evidence="2" id="KW-1185">Reference proteome</keyword>
<evidence type="ECO:0000313" key="2">
    <source>
        <dbReference type="Proteomes" id="UP000708347"/>
    </source>
</evidence>
<proteinExistence type="predicted"/>
<reference evidence="1 2" key="1">
    <citation type="submission" date="2019-05" db="EMBL/GenBank/DDBJ databases">
        <title>Mycolicibacterium sphagni ENV482 genome assembly.</title>
        <authorList>
            <person name="Chen W."/>
            <person name="Faulkner N.W."/>
            <person name="Hyman M.R."/>
        </authorList>
    </citation>
    <scope>NUCLEOTIDE SEQUENCE [LARGE SCALE GENOMIC DNA]</scope>
    <source>
        <strain evidence="1 2">ENV482</strain>
    </source>
</reference>
<dbReference type="Proteomes" id="UP000708347">
    <property type="component" value="Unassembled WGS sequence"/>
</dbReference>
<gene>
    <name evidence="1" type="ORF">FEG63_14240</name>
</gene>
<evidence type="ECO:0000313" key="1">
    <source>
        <dbReference type="EMBL" id="NTY60707.1"/>
    </source>
</evidence>
<accession>A0ABX2JZ52</accession>
<dbReference type="InterPro" id="IPR025350">
    <property type="entry name" value="DUF4254"/>
</dbReference>
<organism evidence="1 2">
    <name type="scientific">Mycolicibacterium sphagni</name>
    <dbReference type="NCBI Taxonomy" id="1786"/>
    <lineage>
        <taxon>Bacteria</taxon>
        <taxon>Bacillati</taxon>
        <taxon>Actinomycetota</taxon>
        <taxon>Actinomycetes</taxon>
        <taxon>Mycobacteriales</taxon>
        <taxon>Mycobacteriaceae</taxon>
        <taxon>Mycolicibacterium</taxon>
    </lineage>
</organism>
<dbReference type="Pfam" id="PF14063">
    <property type="entry name" value="DUF4254"/>
    <property type="match status" value="1"/>
</dbReference>
<protein>
    <submittedName>
        <fullName evidence="1">DUF4254 domain-containing protein</fullName>
    </submittedName>
</protein>
<dbReference type="EMBL" id="VBSB01000008">
    <property type="protein sequence ID" value="NTY60707.1"/>
    <property type="molecule type" value="Genomic_DNA"/>
</dbReference>
<sequence>MPRIWRACPAWGCSGRPDRPRGVSGSGRTVTSICRPPPTSQWPMWWPHWTSLPDIMVERRDRDLLAAVRRFSELAGSWHQTERTATCGAGELAAEALFLHATNFDLWHHEDAARRPGAGNDEVADRKRMIDQHNDRRTRCIEDIDTMLLELCGDPAARSHTDTPGAIVDRLSVLALRIAHTSADPTDPRMTVLREQHDDLYGGLVELLADLQAGRVRFTVYRQFKSAAQRSHCSLFETGQPVSVGKMAGS</sequence>
<comment type="caution">
    <text evidence="1">The sequence shown here is derived from an EMBL/GenBank/DDBJ whole genome shotgun (WGS) entry which is preliminary data.</text>
</comment>
<name>A0ABX2JZ52_9MYCO</name>